<dbReference type="RefSeq" id="WP_347437919.1">
    <property type="nucleotide sequence ID" value="NZ_CP089291.1"/>
</dbReference>
<dbReference type="EMBL" id="CP089291">
    <property type="protein sequence ID" value="UOF91231.1"/>
    <property type="molecule type" value="Genomic_DNA"/>
</dbReference>
<name>A0ABY4CNV4_9BACL</name>
<proteinExistence type="predicted"/>
<sequence length="305" mass="35931">MLLKESKHPQLDGWPDWQLSLLKSASSLAVTAELRREWEEHTSQFSSGQQEGSWSGNYFAERLAMIRYQFIQEYGSRKQAGKFLTSNLHFSGFRELAIRNALKKRQYDEAIRLAEEGEAQDLAKGLRGLVTKWKGLRYEACRRSGKMELQQQIGKELVLEGDFSYYKPLKDSYPAEEWQAVYQSMLQKMENNGWHSAIYTRILVEERETERLLEYVKKQPARIEQFYPHLIRQFPTEVKKLFQLHIESTAEHANTRKHYQDVCRIIRMLQKAGGQAEALQITNMLLAKYPRKPAFREELMKLNYR</sequence>
<evidence type="ECO:0000313" key="1">
    <source>
        <dbReference type="EMBL" id="UOF91231.1"/>
    </source>
</evidence>
<keyword evidence="2" id="KW-1185">Reference proteome</keyword>
<reference evidence="1" key="1">
    <citation type="submission" date="2021-12" db="EMBL/GenBank/DDBJ databases">
        <title>Alicyclobacillaceae gen. nov., sp. nov., isolated from chalcocite enrichment system.</title>
        <authorList>
            <person name="Jiang Z."/>
        </authorList>
    </citation>
    <scope>NUCLEOTIDE SEQUENCE</scope>
    <source>
        <strain evidence="1">MYW30-H2</strain>
    </source>
</reference>
<protein>
    <submittedName>
        <fullName evidence="1">Uncharacterized protein</fullName>
    </submittedName>
</protein>
<evidence type="ECO:0000313" key="2">
    <source>
        <dbReference type="Proteomes" id="UP000830167"/>
    </source>
</evidence>
<gene>
    <name evidence="1" type="ORF">LSG31_02945</name>
</gene>
<organism evidence="1 2">
    <name type="scientific">Fodinisporobacter ferrooxydans</name>
    <dbReference type="NCBI Taxonomy" id="2901836"/>
    <lineage>
        <taxon>Bacteria</taxon>
        <taxon>Bacillati</taxon>
        <taxon>Bacillota</taxon>
        <taxon>Bacilli</taxon>
        <taxon>Bacillales</taxon>
        <taxon>Alicyclobacillaceae</taxon>
        <taxon>Fodinisporobacter</taxon>
    </lineage>
</organism>
<dbReference type="Proteomes" id="UP000830167">
    <property type="component" value="Chromosome"/>
</dbReference>
<accession>A0ABY4CNV4</accession>